<feature type="domain" description="ATP synthase F1 complex delta/epsilon subunit N-terminal" evidence="8">
    <location>
        <begin position="2"/>
        <end position="76"/>
    </location>
</feature>
<evidence type="ECO:0000256" key="4">
    <source>
        <dbReference type="ARBA" id="ARBA00022448"/>
    </source>
</evidence>
<protein>
    <submittedName>
        <fullName evidence="9">F0F1 ATP synthase subunit epsilon</fullName>
    </submittedName>
</protein>
<keyword evidence="6" id="KW-0472">Membrane</keyword>
<keyword evidence="7" id="KW-0139">CF(1)</keyword>
<proteinExistence type="inferred from homology"/>
<dbReference type="Gene3D" id="2.60.15.10">
    <property type="entry name" value="F0F1 ATP synthase delta/epsilon subunit, N-terminal"/>
    <property type="match status" value="1"/>
</dbReference>
<name>A0A9D9E4G3_9BACT</name>
<organism evidence="9 10">
    <name type="scientific">Candidatus Caccoplasma merdipullorum</name>
    <dbReference type="NCBI Taxonomy" id="2840718"/>
    <lineage>
        <taxon>Bacteria</taxon>
        <taxon>Pseudomonadati</taxon>
        <taxon>Bacteroidota</taxon>
        <taxon>Bacteroidia</taxon>
        <taxon>Bacteroidales</taxon>
        <taxon>Bacteroidaceae</taxon>
        <taxon>Bacteroidaceae incertae sedis</taxon>
        <taxon>Candidatus Caccoplasma</taxon>
    </lineage>
</organism>
<evidence type="ECO:0000256" key="5">
    <source>
        <dbReference type="ARBA" id="ARBA00023065"/>
    </source>
</evidence>
<dbReference type="InterPro" id="IPR020546">
    <property type="entry name" value="ATP_synth_F1_dsu/esu_N"/>
</dbReference>
<dbReference type="AlphaFoldDB" id="A0A9D9E4G3"/>
<keyword evidence="4" id="KW-0813">Transport</keyword>
<dbReference type="Proteomes" id="UP000823636">
    <property type="component" value="Unassembled WGS sequence"/>
</dbReference>
<keyword evidence="7" id="KW-0066">ATP synthesis</keyword>
<evidence type="ECO:0000313" key="10">
    <source>
        <dbReference type="Proteomes" id="UP000823636"/>
    </source>
</evidence>
<evidence type="ECO:0000256" key="7">
    <source>
        <dbReference type="ARBA" id="ARBA00023196"/>
    </source>
</evidence>
<dbReference type="EMBL" id="JADIMW010000085">
    <property type="protein sequence ID" value="MBO8438933.1"/>
    <property type="molecule type" value="Genomic_DNA"/>
</dbReference>
<comment type="caution">
    <text evidence="9">The sequence shown here is derived from an EMBL/GenBank/DDBJ whole genome shotgun (WGS) entry which is preliminary data.</text>
</comment>
<keyword evidence="5" id="KW-0406">Ion transport</keyword>
<evidence type="ECO:0000259" key="8">
    <source>
        <dbReference type="Pfam" id="PF02823"/>
    </source>
</evidence>
<dbReference type="Pfam" id="PF02823">
    <property type="entry name" value="ATP-synt_DE_N"/>
    <property type="match status" value="1"/>
</dbReference>
<dbReference type="CDD" id="cd12152">
    <property type="entry name" value="F1-ATPase_delta"/>
    <property type="match status" value="1"/>
</dbReference>
<reference evidence="9" key="2">
    <citation type="journal article" date="2021" name="PeerJ">
        <title>Extensive microbial diversity within the chicken gut microbiome revealed by metagenomics and culture.</title>
        <authorList>
            <person name="Gilroy R."/>
            <person name="Ravi A."/>
            <person name="Getino M."/>
            <person name="Pursley I."/>
            <person name="Horton D.L."/>
            <person name="Alikhan N.F."/>
            <person name="Baker D."/>
            <person name="Gharbi K."/>
            <person name="Hall N."/>
            <person name="Watson M."/>
            <person name="Adriaenssens E.M."/>
            <person name="Foster-Nyarko E."/>
            <person name="Jarju S."/>
            <person name="Secka A."/>
            <person name="Antonio M."/>
            <person name="Oren A."/>
            <person name="Chaudhuri R.R."/>
            <person name="La Ragione R."/>
            <person name="Hildebrand F."/>
            <person name="Pallen M.J."/>
        </authorList>
    </citation>
    <scope>NUCLEOTIDE SEQUENCE</scope>
    <source>
        <strain evidence="9">G3-4614</strain>
    </source>
</reference>
<comment type="subcellular location">
    <subcellularLocation>
        <location evidence="2">Endomembrane system</location>
        <topology evidence="2">Peripheral membrane protein</topology>
    </subcellularLocation>
</comment>
<evidence type="ECO:0000256" key="2">
    <source>
        <dbReference type="ARBA" id="ARBA00004184"/>
    </source>
</evidence>
<dbReference type="GO" id="GO:0012505">
    <property type="term" value="C:endomembrane system"/>
    <property type="evidence" value="ECO:0007669"/>
    <property type="project" value="UniProtKB-SubCell"/>
</dbReference>
<evidence type="ECO:0000256" key="3">
    <source>
        <dbReference type="ARBA" id="ARBA00005712"/>
    </source>
</evidence>
<evidence type="ECO:0000313" key="9">
    <source>
        <dbReference type="EMBL" id="MBO8438933.1"/>
    </source>
</evidence>
<sequence>MVLRIISPDGTLFEGEVTKVTLPGAIGLFTVLDNHAPLLSTLRAGEMLYETREKEERKMTIEGGIVDVKANIVSVCI</sequence>
<reference evidence="9" key="1">
    <citation type="submission" date="2020-10" db="EMBL/GenBank/DDBJ databases">
        <authorList>
            <person name="Gilroy R."/>
        </authorList>
    </citation>
    <scope>NUCLEOTIDE SEQUENCE</scope>
    <source>
        <strain evidence="9">G3-4614</strain>
    </source>
</reference>
<dbReference type="InterPro" id="IPR001469">
    <property type="entry name" value="ATP_synth_F1_dsu/esu"/>
</dbReference>
<evidence type="ECO:0000256" key="1">
    <source>
        <dbReference type="ARBA" id="ARBA00003543"/>
    </source>
</evidence>
<dbReference type="SUPFAM" id="SSF51344">
    <property type="entry name" value="Epsilon subunit of F1F0-ATP synthase N-terminal domain"/>
    <property type="match status" value="1"/>
</dbReference>
<gene>
    <name evidence="9" type="ORF">IAC54_08590</name>
</gene>
<comment type="function">
    <text evidence="1">Produces ATP from ADP in the presence of a proton gradient across the membrane.</text>
</comment>
<comment type="similarity">
    <text evidence="3">Belongs to the ATPase epsilon chain family.</text>
</comment>
<dbReference type="GO" id="GO:0046933">
    <property type="term" value="F:proton-transporting ATP synthase activity, rotational mechanism"/>
    <property type="evidence" value="ECO:0007669"/>
    <property type="project" value="InterPro"/>
</dbReference>
<dbReference type="InterPro" id="IPR036771">
    <property type="entry name" value="ATPsynth_dsu/esu_N"/>
</dbReference>
<accession>A0A9D9E4G3</accession>
<evidence type="ECO:0000256" key="6">
    <source>
        <dbReference type="ARBA" id="ARBA00023136"/>
    </source>
</evidence>
<dbReference type="GO" id="GO:0045259">
    <property type="term" value="C:proton-transporting ATP synthase complex"/>
    <property type="evidence" value="ECO:0007669"/>
    <property type="project" value="UniProtKB-KW"/>
</dbReference>